<dbReference type="InterPro" id="IPR016039">
    <property type="entry name" value="Thiolase-like"/>
</dbReference>
<reference evidence="1 2" key="1">
    <citation type="submission" date="2011-11" db="EMBL/GenBank/DDBJ databases">
        <title>The Noncontiguous Finished genome of Desulfosporosinus youngiae DSM 17734.</title>
        <authorList>
            <consortium name="US DOE Joint Genome Institute (JGI-PGF)"/>
            <person name="Lucas S."/>
            <person name="Han J."/>
            <person name="Lapidus A."/>
            <person name="Cheng J.-F."/>
            <person name="Goodwin L."/>
            <person name="Pitluck S."/>
            <person name="Peters L."/>
            <person name="Ovchinnikova G."/>
            <person name="Lu M."/>
            <person name="Land M.L."/>
            <person name="Hauser L."/>
            <person name="Pester M."/>
            <person name="Spring S."/>
            <person name="Ollivier B."/>
            <person name="Rattei T."/>
            <person name="Klenk H.-P."/>
            <person name="Wagner M."/>
            <person name="Loy A."/>
            <person name="Woyke T.J."/>
        </authorList>
    </citation>
    <scope>NUCLEOTIDE SEQUENCE [LARGE SCALE GENOMIC DNA]</scope>
    <source>
        <strain evidence="1 2">DSM 17734</strain>
    </source>
</reference>
<dbReference type="HOGENOM" id="CLU_775471_0_0_9"/>
<evidence type="ECO:0008006" key="3">
    <source>
        <dbReference type="Google" id="ProtNLM"/>
    </source>
</evidence>
<proteinExistence type="predicted"/>
<name>H5Y351_9FIRM</name>
<accession>H5Y351</accession>
<dbReference type="GO" id="GO:0016746">
    <property type="term" value="F:acyltransferase activity"/>
    <property type="evidence" value="ECO:0007669"/>
    <property type="project" value="InterPro"/>
</dbReference>
<organism evidence="1 2">
    <name type="scientific">Desulfosporosinus youngiae DSM 17734</name>
    <dbReference type="NCBI Taxonomy" id="768710"/>
    <lineage>
        <taxon>Bacteria</taxon>
        <taxon>Bacillati</taxon>
        <taxon>Bacillota</taxon>
        <taxon>Clostridia</taxon>
        <taxon>Eubacteriales</taxon>
        <taxon>Desulfitobacteriaceae</taxon>
        <taxon>Desulfosporosinus</taxon>
    </lineage>
</organism>
<dbReference type="eggNOG" id="COG0183">
    <property type="taxonomic scope" value="Bacteria"/>
</dbReference>
<sequence length="379" mass="42292">MTTIVFSEKLADRQGNQITTEGLKKAFKEAIIINQKLIANNKRIAYFFIDPLIRTFEAANNFYFNILECSVIEKLNTYKSGAGPVQALFDAKELIDQDWYDAVFIFGYDPLLTDKLVLGKDVIKQAMNIFGSKSILECYNLISHKLCQELGISKEFFFQLTDGLYKNYLRTYAEKSGEDVPDHRGRLLEDRNGDLFRITDCANPNIDFAGGVILANDGTADLLDTNKRVKVSGVKYSMVKGIPENIDRIVGDRDNIFEHLKSAFLEAQRQAQINAIEEFQKGNLILELYTCYPPIPLAFLITTKMADSVIEIPELLSNHPITITGGMNFAGAPWNNPALNGLIEMVAVMKNGAKDYGLIHGNGGIGEVQGVAILEKIRS</sequence>
<dbReference type="Gene3D" id="3.40.47.10">
    <property type="match status" value="1"/>
</dbReference>
<dbReference type="STRING" id="768710.DesyoDRAFT_1617"/>
<gene>
    <name evidence="1" type="ORF">DesyoDRAFT_1617</name>
</gene>
<dbReference type="AlphaFoldDB" id="H5Y351"/>
<dbReference type="RefSeq" id="WP_007781506.1">
    <property type="nucleotide sequence ID" value="NZ_CM001441.1"/>
</dbReference>
<protein>
    <recommendedName>
        <fullName evidence="3">Acetyl-CoA acetyltransferase</fullName>
    </recommendedName>
</protein>
<dbReference type="OrthoDB" id="6113844at2"/>
<keyword evidence="2" id="KW-1185">Reference proteome</keyword>
<dbReference type="EMBL" id="CM001441">
    <property type="protein sequence ID" value="EHQ88746.1"/>
    <property type="molecule type" value="Genomic_DNA"/>
</dbReference>
<evidence type="ECO:0000313" key="2">
    <source>
        <dbReference type="Proteomes" id="UP000005104"/>
    </source>
</evidence>
<evidence type="ECO:0000313" key="1">
    <source>
        <dbReference type="EMBL" id="EHQ88746.1"/>
    </source>
</evidence>
<dbReference type="Proteomes" id="UP000005104">
    <property type="component" value="Chromosome"/>
</dbReference>